<dbReference type="PANTHER" id="PTHR44329:SF289">
    <property type="entry name" value="SERINE_THREONINE-PROTEIN KINASE VIK"/>
    <property type="match status" value="1"/>
</dbReference>
<dbReference type="SUPFAM" id="SSF56112">
    <property type="entry name" value="Protein kinase-like (PK-like)"/>
    <property type="match status" value="1"/>
</dbReference>
<protein>
    <recommendedName>
        <fullName evidence="2">Protein kinase domain-containing protein</fullName>
    </recommendedName>
</protein>
<dbReference type="Pfam" id="PF07714">
    <property type="entry name" value="PK_Tyr_Ser-Thr"/>
    <property type="match status" value="1"/>
</dbReference>
<proteinExistence type="predicted"/>
<dbReference type="InterPro" id="IPR051681">
    <property type="entry name" value="Ser/Thr_Kinases-Pseudokinases"/>
</dbReference>
<dbReference type="InterPro" id="IPR001245">
    <property type="entry name" value="Ser-Thr/Tyr_kinase_cat_dom"/>
</dbReference>
<dbReference type="Proteomes" id="UP001498398">
    <property type="component" value="Unassembled WGS sequence"/>
</dbReference>
<name>A0ABR1IJP3_9AGAR</name>
<accession>A0ABR1IJP3</accession>
<dbReference type="Gene3D" id="1.10.510.10">
    <property type="entry name" value="Transferase(Phosphotransferase) domain 1"/>
    <property type="match status" value="1"/>
</dbReference>
<feature type="domain" description="Protein kinase" evidence="2">
    <location>
        <begin position="1"/>
        <end position="268"/>
    </location>
</feature>
<dbReference type="SMART" id="SM00220">
    <property type="entry name" value="S_TKc"/>
    <property type="match status" value="1"/>
</dbReference>
<dbReference type="EMBL" id="JBANRG010000126">
    <property type="protein sequence ID" value="KAK7434332.1"/>
    <property type="molecule type" value="Genomic_DNA"/>
</dbReference>
<comment type="caution">
    <text evidence="3">The sequence shown here is derived from an EMBL/GenBank/DDBJ whole genome shotgun (WGS) entry which is preliminary data.</text>
</comment>
<gene>
    <name evidence="3" type="ORF">VKT23_020239</name>
</gene>
<evidence type="ECO:0000313" key="3">
    <source>
        <dbReference type="EMBL" id="KAK7434332.1"/>
    </source>
</evidence>
<dbReference type="PANTHER" id="PTHR44329">
    <property type="entry name" value="SERINE/THREONINE-PROTEIN KINASE TNNI3K-RELATED"/>
    <property type="match status" value="1"/>
</dbReference>
<organism evidence="3 4">
    <name type="scientific">Marasmiellus scandens</name>
    <dbReference type="NCBI Taxonomy" id="2682957"/>
    <lineage>
        <taxon>Eukaryota</taxon>
        <taxon>Fungi</taxon>
        <taxon>Dikarya</taxon>
        <taxon>Basidiomycota</taxon>
        <taxon>Agaricomycotina</taxon>
        <taxon>Agaricomycetes</taxon>
        <taxon>Agaricomycetidae</taxon>
        <taxon>Agaricales</taxon>
        <taxon>Marasmiineae</taxon>
        <taxon>Omphalotaceae</taxon>
        <taxon>Marasmiellus</taxon>
    </lineage>
</organism>
<dbReference type="InterPro" id="IPR000719">
    <property type="entry name" value="Prot_kinase_dom"/>
</dbReference>
<evidence type="ECO:0000313" key="4">
    <source>
        <dbReference type="Proteomes" id="UP001498398"/>
    </source>
</evidence>
<keyword evidence="4" id="KW-1185">Reference proteome</keyword>
<sequence length="285" mass="32498">MSSPSNSDCFEDRTLYPYESDSSDDESSSDERALDEGSLQSNNSDYKVWHKPSSSKEQRIYQILGCHPRILSALDNVSAKETPVPLLENGDLRAFLLRKKDLPLATRLAWAIEIAEGIAYLHSHNIVWANVHMGNMLLTDDYHVVLSDFTRSVLNPDLYQEFKMLSSPIFACPLYHYGIEPTHVDIFGFAVTLFALLDNRFPFTVDLSPTLMDEVHSLSKHERLELDQLQDPILRKYFGPLLDDCFRVKISRGSSLIRALADAHSKWFRETNQEVNPTIMCAQID</sequence>
<evidence type="ECO:0000256" key="1">
    <source>
        <dbReference type="SAM" id="MobiDB-lite"/>
    </source>
</evidence>
<dbReference type="InterPro" id="IPR011009">
    <property type="entry name" value="Kinase-like_dom_sf"/>
</dbReference>
<evidence type="ECO:0000259" key="2">
    <source>
        <dbReference type="PROSITE" id="PS50011"/>
    </source>
</evidence>
<feature type="region of interest" description="Disordered" evidence="1">
    <location>
        <begin position="1"/>
        <end position="50"/>
    </location>
</feature>
<reference evidence="3 4" key="1">
    <citation type="submission" date="2024-01" db="EMBL/GenBank/DDBJ databases">
        <title>A draft genome for the cacao thread blight pathogen Marasmiellus scandens.</title>
        <authorList>
            <person name="Baruah I.K."/>
            <person name="Leung J."/>
            <person name="Bukari Y."/>
            <person name="Amoako-Attah I."/>
            <person name="Meinhardt L.W."/>
            <person name="Bailey B.A."/>
            <person name="Cohen S.P."/>
        </authorList>
    </citation>
    <scope>NUCLEOTIDE SEQUENCE [LARGE SCALE GENOMIC DNA]</scope>
    <source>
        <strain evidence="3 4">GH-19</strain>
    </source>
</reference>
<dbReference type="PROSITE" id="PS50011">
    <property type="entry name" value="PROTEIN_KINASE_DOM"/>
    <property type="match status" value="1"/>
</dbReference>